<dbReference type="EMBL" id="CP090166">
    <property type="protein sequence ID" value="UJO16559.1"/>
    <property type="molecule type" value="Genomic_DNA"/>
</dbReference>
<dbReference type="InterPro" id="IPR054293">
    <property type="entry name" value="DUF7029"/>
</dbReference>
<protein>
    <recommendedName>
        <fullName evidence="3">DUF7029 domain-containing protein</fullName>
    </recommendedName>
</protein>
<evidence type="ECO:0000313" key="5">
    <source>
        <dbReference type="Proteomes" id="UP000756132"/>
    </source>
</evidence>
<feature type="chain" id="PRO_5040327025" description="DUF7029 domain-containing protein" evidence="2">
    <location>
        <begin position="19"/>
        <end position="249"/>
    </location>
</feature>
<dbReference type="Proteomes" id="UP000756132">
    <property type="component" value="Chromosome 4"/>
</dbReference>
<dbReference type="KEGG" id="ffu:CLAFUR5_05050"/>
<accession>A0A9Q8P7X4</accession>
<dbReference type="OrthoDB" id="160645at2759"/>
<reference evidence="4" key="2">
    <citation type="journal article" date="2022" name="Microb. Genom.">
        <title>A chromosome-scale genome assembly of the tomato pathogen Cladosporium fulvum reveals a compartmentalized genome architecture and the presence of a dispensable chromosome.</title>
        <authorList>
            <person name="Zaccaron A.Z."/>
            <person name="Chen L.H."/>
            <person name="Samaras A."/>
            <person name="Stergiopoulos I."/>
        </authorList>
    </citation>
    <scope>NUCLEOTIDE SEQUENCE</scope>
    <source>
        <strain evidence="4">Race5_Kim</strain>
    </source>
</reference>
<feature type="signal peptide" evidence="2">
    <location>
        <begin position="1"/>
        <end position="18"/>
    </location>
</feature>
<dbReference type="AlphaFoldDB" id="A0A9Q8P7X4"/>
<evidence type="ECO:0000313" key="4">
    <source>
        <dbReference type="EMBL" id="UJO16559.1"/>
    </source>
</evidence>
<organism evidence="4 5">
    <name type="scientific">Passalora fulva</name>
    <name type="common">Tomato leaf mold</name>
    <name type="synonym">Cladosporium fulvum</name>
    <dbReference type="NCBI Taxonomy" id="5499"/>
    <lineage>
        <taxon>Eukaryota</taxon>
        <taxon>Fungi</taxon>
        <taxon>Dikarya</taxon>
        <taxon>Ascomycota</taxon>
        <taxon>Pezizomycotina</taxon>
        <taxon>Dothideomycetes</taxon>
        <taxon>Dothideomycetidae</taxon>
        <taxon>Mycosphaerellales</taxon>
        <taxon>Mycosphaerellaceae</taxon>
        <taxon>Fulvia</taxon>
    </lineage>
</organism>
<gene>
    <name evidence="4" type="ORF">CLAFUR5_05050</name>
</gene>
<evidence type="ECO:0000256" key="1">
    <source>
        <dbReference type="SAM" id="MobiDB-lite"/>
    </source>
</evidence>
<name>A0A9Q8P7X4_PASFU</name>
<reference evidence="4" key="1">
    <citation type="submission" date="2021-12" db="EMBL/GenBank/DDBJ databases">
        <authorList>
            <person name="Zaccaron A."/>
            <person name="Stergiopoulos I."/>
        </authorList>
    </citation>
    <scope>NUCLEOTIDE SEQUENCE</scope>
    <source>
        <strain evidence="4">Race5_Kim</strain>
    </source>
</reference>
<feature type="domain" description="DUF7029" evidence="3">
    <location>
        <begin position="117"/>
        <end position="220"/>
    </location>
</feature>
<keyword evidence="2" id="KW-0732">Signal</keyword>
<dbReference type="GeneID" id="71984928"/>
<keyword evidence="5" id="KW-1185">Reference proteome</keyword>
<dbReference type="RefSeq" id="XP_047760925.1">
    <property type="nucleotide sequence ID" value="XM_047904198.1"/>
</dbReference>
<dbReference type="Pfam" id="PF22974">
    <property type="entry name" value="DUF7029"/>
    <property type="match status" value="1"/>
</dbReference>
<evidence type="ECO:0000259" key="3">
    <source>
        <dbReference type="Pfam" id="PF22974"/>
    </source>
</evidence>
<proteinExistence type="predicted"/>
<sequence length="249" mass="26323">MAVFGLLLQLSLHILAASQTLITITETNRACSSRGTRSTASLSTQTRDGSTSASLWNTQGGTATTIANGGPTLVPGPPPSSNGGDLEILNPGNNGIMYYCAANDLASCSRLMVQLNATFSFPTVILEHSAYISRVDWSESELSIRFNSPGAYEYVKQSWNLPEASLVPRDLITPFVLATTAQESSGAQRDYFIVNKVHYDDADLVVVCYGSDLDLDGAVDDLGIQWGSYANEANTPAPSSISGSVGGSN</sequence>
<evidence type="ECO:0000256" key="2">
    <source>
        <dbReference type="SAM" id="SignalP"/>
    </source>
</evidence>
<feature type="region of interest" description="Disordered" evidence="1">
    <location>
        <begin position="33"/>
        <end position="55"/>
    </location>
</feature>